<protein>
    <recommendedName>
        <fullName evidence="3">histidine kinase</fullName>
        <ecNumber evidence="3">2.7.13.3</ecNumber>
    </recommendedName>
</protein>
<evidence type="ECO:0000259" key="16">
    <source>
        <dbReference type="PROSITE" id="PS50885"/>
    </source>
</evidence>
<dbReference type="SMART" id="SM00388">
    <property type="entry name" value="HisKA"/>
    <property type="match status" value="1"/>
</dbReference>
<dbReference type="InterPro" id="IPR003594">
    <property type="entry name" value="HATPase_dom"/>
</dbReference>
<reference evidence="17 18" key="1">
    <citation type="journal article" date="2018" name="Int. J. Syst. Evol. Microbiol.">
        <title>Flavobacterium chryseum sp. nov. and Flavobacterium psychroterrae sp. nov., novel environmental bacteria isolated from Antarctica.</title>
        <authorList>
            <person name="Kralova S."/>
            <person name="Svec P."/>
            <person name="Busse H.J."/>
            <person name="Stankova E."/>
            <person name="Vaczi P."/>
            <person name="Sedlacek I."/>
        </authorList>
    </citation>
    <scope>NUCLEOTIDE SEQUENCE [LARGE SCALE GENOMIC DNA]</scope>
    <source>
        <strain evidence="17 18">CCM 8827</strain>
    </source>
</reference>
<keyword evidence="13 14" id="KW-0472">Membrane</keyword>
<keyword evidence="8" id="KW-0547">Nucleotide-binding</keyword>
<evidence type="ECO:0000256" key="8">
    <source>
        <dbReference type="ARBA" id="ARBA00022741"/>
    </source>
</evidence>
<comment type="subcellular location">
    <subcellularLocation>
        <location evidence="2">Cell membrane</location>
        <topology evidence="2">Multi-pass membrane protein</topology>
    </subcellularLocation>
</comment>
<sequence>MKITFKLTILFTFITAEILFLFAFIIFQYAKNDREAEFYDRIKIKAYVKGELFFDAKASATTLQDIHMNNLKVMNEAEIAIYDADFNLLFHDNQASDRIKETPEMLTKILKKGELQSYIGEWQMIGVTYHFGSKKYIITSIAYDHYGYNKIDDMYTHMVYAYIFSIVVICLSGLFFARKAFEPVKAMTRKVNKITASKFNVRLEVKSSKDELSALANTFNEMLDRLENSFETQKSFVSNISHELRTPLSAIIAELELSLSKSHKKKGYREAIQNTLLDAQRLVRLSSSLLDLAKASYDPSEISFKEIRIDEILLDARQMEQKLNAKHKIDIHFDVDFENDQEMLISGNEYLLKVAFANIFNNGCKYSFDKRCSVNVSFENSKIILIFSNKGIGINPDELDSIFKPFFRGENKQIAHGNGIGLSLTQKIIVLHKGNISVTSQKNKETSFTVMLPLASF</sequence>
<dbReference type="Gene3D" id="3.30.565.10">
    <property type="entry name" value="Histidine kinase-like ATPase, C-terminal domain"/>
    <property type="match status" value="1"/>
</dbReference>
<evidence type="ECO:0000256" key="2">
    <source>
        <dbReference type="ARBA" id="ARBA00004651"/>
    </source>
</evidence>
<evidence type="ECO:0000256" key="6">
    <source>
        <dbReference type="ARBA" id="ARBA00022679"/>
    </source>
</evidence>
<dbReference type="InterPro" id="IPR036097">
    <property type="entry name" value="HisK_dim/P_sf"/>
</dbReference>
<feature type="transmembrane region" description="Helical" evidence="14">
    <location>
        <begin position="7"/>
        <end position="30"/>
    </location>
</feature>
<feature type="domain" description="Histidine kinase" evidence="15">
    <location>
        <begin position="239"/>
        <end position="456"/>
    </location>
</feature>
<dbReference type="SMART" id="SM00304">
    <property type="entry name" value="HAMP"/>
    <property type="match status" value="1"/>
</dbReference>
<dbReference type="EC" id="2.7.13.3" evidence="3"/>
<dbReference type="GO" id="GO:0016301">
    <property type="term" value="F:kinase activity"/>
    <property type="evidence" value="ECO:0007669"/>
    <property type="project" value="UniProtKB-KW"/>
</dbReference>
<keyword evidence="4" id="KW-1003">Cell membrane</keyword>
<evidence type="ECO:0000256" key="3">
    <source>
        <dbReference type="ARBA" id="ARBA00012438"/>
    </source>
</evidence>
<feature type="transmembrane region" description="Helical" evidence="14">
    <location>
        <begin position="159"/>
        <end position="177"/>
    </location>
</feature>
<organism evidence="17 18">
    <name type="scientific">Flavobacterium psychroterrae</name>
    <dbReference type="NCBI Taxonomy" id="2133767"/>
    <lineage>
        <taxon>Bacteria</taxon>
        <taxon>Pseudomonadati</taxon>
        <taxon>Bacteroidota</taxon>
        <taxon>Flavobacteriia</taxon>
        <taxon>Flavobacteriales</taxon>
        <taxon>Flavobacteriaceae</taxon>
        <taxon>Flavobacterium</taxon>
    </lineage>
</organism>
<evidence type="ECO:0000313" key="18">
    <source>
        <dbReference type="Proteomes" id="UP000722625"/>
    </source>
</evidence>
<evidence type="ECO:0000256" key="4">
    <source>
        <dbReference type="ARBA" id="ARBA00022475"/>
    </source>
</evidence>
<gene>
    <name evidence="17" type="ORF">KHA90_00230</name>
</gene>
<evidence type="ECO:0000256" key="1">
    <source>
        <dbReference type="ARBA" id="ARBA00000085"/>
    </source>
</evidence>
<dbReference type="InterPro" id="IPR003661">
    <property type="entry name" value="HisK_dim/P_dom"/>
</dbReference>
<dbReference type="SMART" id="SM00387">
    <property type="entry name" value="HATPase_c"/>
    <property type="match status" value="1"/>
</dbReference>
<dbReference type="InterPro" id="IPR003660">
    <property type="entry name" value="HAMP_dom"/>
</dbReference>
<dbReference type="CDD" id="cd00082">
    <property type="entry name" value="HisKA"/>
    <property type="match status" value="1"/>
</dbReference>
<dbReference type="InterPro" id="IPR004358">
    <property type="entry name" value="Sig_transdc_His_kin-like_C"/>
</dbReference>
<keyword evidence="7 14" id="KW-0812">Transmembrane</keyword>
<proteinExistence type="predicted"/>
<dbReference type="Gene3D" id="1.10.287.130">
    <property type="match status" value="1"/>
</dbReference>
<name>A0ABS5P588_9FLAO</name>
<evidence type="ECO:0000256" key="9">
    <source>
        <dbReference type="ARBA" id="ARBA00022777"/>
    </source>
</evidence>
<evidence type="ECO:0000256" key="14">
    <source>
        <dbReference type="SAM" id="Phobius"/>
    </source>
</evidence>
<keyword evidence="5" id="KW-0597">Phosphoprotein</keyword>
<dbReference type="PROSITE" id="PS50109">
    <property type="entry name" value="HIS_KIN"/>
    <property type="match status" value="1"/>
</dbReference>
<accession>A0ABS5P588</accession>
<keyword evidence="10" id="KW-0067">ATP-binding</keyword>
<dbReference type="InterPro" id="IPR036890">
    <property type="entry name" value="HATPase_C_sf"/>
</dbReference>
<dbReference type="RefSeq" id="WP_213293570.1">
    <property type="nucleotide sequence ID" value="NZ_JAGYVZ010000001.1"/>
</dbReference>
<dbReference type="PROSITE" id="PS50885">
    <property type="entry name" value="HAMP"/>
    <property type="match status" value="1"/>
</dbReference>
<evidence type="ECO:0000256" key="5">
    <source>
        <dbReference type="ARBA" id="ARBA00022553"/>
    </source>
</evidence>
<dbReference type="Pfam" id="PF02518">
    <property type="entry name" value="HATPase_c"/>
    <property type="match status" value="1"/>
</dbReference>
<dbReference type="PANTHER" id="PTHR45528:SF1">
    <property type="entry name" value="SENSOR HISTIDINE KINASE CPXA"/>
    <property type="match status" value="1"/>
</dbReference>
<dbReference type="SUPFAM" id="SSF55874">
    <property type="entry name" value="ATPase domain of HSP90 chaperone/DNA topoisomerase II/histidine kinase"/>
    <property type="match status" value="1"/>
</dbReference>
<evidence type="ECO:0000256" key="13">
    <source>
        <dbReference type="ARBA" id="ARBA00023136"/>
    </source>
</evidence>
<comment type="caution">
    <text evidence="17">The sequence shown here is derived from an EMBL/GenBank/DDBJ whole genome shotgun (WGS) entry which is preliminary data.</text>
</comment>
<evidence type="ECO:0000256" key="7">
    <source>
        <dbReference type="ARBA" id="ARBA00022692"/>
    </source>
</evidence>
<evidence type="ECO:0000259" key="15">
    <source>
        <dbReference type="PROSITE" id="PS50109"/>
    </source>
</evidence>
<keyword evidence="11 14" id="KW-1133">Transmembrane helix</keyword>
<dbReference type="SUPFAM" id="SSF158472">
    <property type="entry name" value="HAMP domain-like"/>
    <property type="match status" value="1"/>
</dbReference>
<dbReference type="SUPFAM" id="SSF47384">
    <property type="entry name" value="Homodimeric domain of signal transducing histidine kinase"/>
    <property type="match status" value="1"/>
</dbReference>
<comment type="catalytic activity">
    <reaction evidence="1">
        <text>ATP + protein L-histidine = ADP + protein N-phospho-L-histidine.</text>
        <dbReference type="EC" id="2.7.13.3"/>
    </reaction>
</comment>
<dbReference type="EMBL" id="JAGYVZ010000001">
    <property type="protein sequence ID" value="MBS7229438.1"/>
    <property type="molecule type" value="Genomic_DNA"/>
</dbReference>
<keyword evidence="12" id="KW-0902">Two-component regulatory system</keyword>
<dbReference type="InterPro" id="IPR050398">
    <property type="entry name" value="HssS/ArlS-like"/>
</dbReference>
<dbReference type="CDD" id="cd06225">
    <property type="entry name" value="HAMP"/>
    <property type="match status" value="1"/>
</dbReference>
<keyword evidence="18" id="KW-1185">Reference proteome</keyword>
<dbReference type="InterPro" id="IPR005467">
    <property type="entry name" value="His_kinase_dom"/>
</dbReference>
<evidence type="ECO:0000313" key="17">
    <source>
        <dbReference type="EMBL" id="MBS7229438.1"/>
    </source>
</evidence>
<dbReference type="Gene3D" id="6.10.340.10">
    <property type="match status" value="1"/>
</dbReference>
<dbReference type="PANTHER" id="PTHR45528">
    <property type="entry name" value="SENSOR HISTIDINE KINASE CPXA"/>
    <property type="match status" value="1"/>
</dbReference>
<feature type="domain" description="HAMP" evidence="16">
    <location>
        <begin position="178"/>
        <end position="231"/>
    </location>
</feature>
<dbReference type="PRINTS" id="PR00344">
    <property type="entry name" value="BCTRLSENSOR"/>
</dbReference>
<evidence type="ECO:0000256" key="10">
    <source>
        <dbReference type="ARBA" id="ARBA00022840"/>
    </source>
</evidence>
<dbReference type="Pfam" id="PF00512">
    <property type="entry name" value="HisKA"/>
    <property type="match status" value="1"/>
</dbReference>
<dbReference type="Proteomes" id="UP000722625">
    <property type="component" value="Unassembled WGS sequence"/>
</dbReference>
<evidence type="ECO:0000256" key="11">
    <source>
        <dbReference type="ARBA" id="ARBA00022989"/>
    </source>
</evidence>
<keyword evidence="9 17" id="KW-0418">Kinase</keyword>
<keyword evidence="6" id="KW-0808">Transferase</keyword>
<evidence type="ECO:0000256" key="12">
    <source>
        <dbReference type="ARBA" id="ARBA00023012"/>
    </source>
</evidence>
<dbReference type="Pfam" id="PF00672">
    <property type="entry name" value="HAMP"/>
    <property type="match status" value="1"/>
</dbReference>